<evidence type="ECO:0000313" key="3">
    <source>
        <dbReference type="WBParaSite" id="TMUE_0000000382.1"/>
    </source>
</evidence>
<feature type="region of interest" description="Disordered" evidence="1">
    <location>
        <begin position="1"/>
        <end position="30"/>
    </location>
</feature>
<organism evidence="2 4">
    <name type="scientific">Trichuris muris</name>
    <name type="common">Mouse whipworm</name>
    <dbReference type="NCBI Taxonomy" id="70415"/>
    <lineage>
        <taxon>Eukaryota</taxon>
        <taxon>Metazoa</taxon>
        <taxon>Ecdysozoa</taxon>
        <taxon>Nematoda</taxon>
        <taxon>Enoplea</taxon>
        <taxon>Dorylaimia</taxon>
        <taxon>Trichinellida</taxon>
        <taxon>Trichuridae</taxon>
        <taxon>Trichuris</taxon>
    </lineage>
</organism>
<protein>
    <submittedName>
        <fullName evidence="3 4">Uncharacterized protein</fullName>
    </submittedName>
</protein>
<name>A0A5S6QTF5_TRIMR</name>
<dbReference type="WBParaSite" id="TMUE_2000010414.1">
    <property type="protein sequence ID" value="TMUE_2000010414.1"/>
    <property type="gene ID" value="WBGene00300991"/>
</dbReference>
<feature type="compositionally biased region" description="Basic and acidic residues" evidence="1">
    <location>
        <begin position="19"/>
        <end position="28"/>
    </location>
</feature>
<dbReference type="AlphaFoldDB" id="A0A5S6QTF5"/>
<reference evidence="2" key="1">
    <citation type="submission" date="2013-11" db="EMBL/GenBank/DDBJ databases">
        <authorList>
            <person name="Aslett M."/>
        </authorList>
    </citation>
    <scope>NUCLEOTIDE SEQUENCE [LARGE SCALE GENOMIC DNA]</scope>
    <source>
        <strain evidence="2">Edinburgh</strain>
    </source>
</reference>
<dbReference type="Proteomes" id="UP000046395">
    <property type="component" value="Unassembled WGS sequence"/>
</dbReference>
<accession>A0A5S6QTF5</accession>
<reference evidence="3 4" key="3">
    <citation type="submission" date="2019-12" db="UniProtKB">
        <authorList>
            <consortium name="WormBaseParasite"/>
        </authorList>
    </citation>
    <scope>IDENTIFICATION</scope>
</reference>
<evidence type="ECO:0000313" key="2">
    <source>
        <dbReference type="Proteomes" id="UP000046395"/>
    </source>
</evidence>
<feature type="compositionally biased region" description="Polar residues" evidence="1">
    <location>
        <begin position="1"/>
        <end position="10"/>
    </location>
</feature>
<dbReference type="WBParaSite" id="TMUE_0000000382.1">
    <property type="protein sequence ID" value="TMUE_0000000382.1"/>
    <property type="gene ID" value="WBGene00296322"/>
</dbReference>
<evidence type="ECO:0000313" key="4">
    <source>
        <dbReference type="WBParaSite" id="TMUE_2000010414.1"/>
    </source>
</evidence>
<evidence type="ECO:0000256" key="1">
    <source>
        <dbReference type="SAM" id="MobiDB-lite"/>
    </source>
</evidence>
<keyword evidence="2" id="KW-1185">Reference proteome</keyword>
<reference evidence="2" key="2">
    <citation type="submission" date="2014-03" db="EMBL/GenBank/DDBJ databases">
        <title>The whipworm genome and dual-species transcriptomics of an intimate host-pathogen interaction.</title>
        <authorList>
            <person name="Foth B.J."/>
            <person name="Tsai I.J."/>
            <person name="Reid A.J."/>
            <person name="Bancroft A.J."/>
            <person name="Nichol S."/>
            <person name="Tracey A."/>
            <person name="Holroyd N."/>
            <person name="Cotton J.A."/>
            <person name="Stanley E.J."/>
            <person name="Zarowiecki M."/>
            <person name="Liu J.Z."/>
            <person name="Huckvale T."/>
            <person name="Cooper P.J."/>
            <person name="Grencis R.K."/>
            <person name="Berriman M."/>
        </authorList>
    </citation>
    <scope>NUCLEOTIDE SEQUENCE [LARGE SCALE GENOMIC DNA]</scope>
    <source>
        <strain evidence="2">Edinburgh</strain>
    </source>
</reference>
<proteinExistence type="predicted"/>
<sequence>MNGQRSTSRLGSIHRRRRSTVESRRAPKEPLVSIQSLPPFALARRRVPLSARPTNCQSNALDDALTARSPVDVVDGGPNCSGVLWRPVASNVQLALRARAHCAFASPRRVAPTAANLPARFTVQRNA</sequence>